<reference evidence="12 13" key="1">
    <citation type="submission" date="2022-07" db="EMBL/GenBank/DDBJ databases">
        <title>Genome-wide signatures of adaptation to extreme environments.</title>
        <authorList>
            <person name="Cho C.H."/>
            <person name="Yoon H.S."/>
        </authorList>
    </citation>
    <scope>NUCLEOTIDE SEQUENCE [LARGE SCALE GENOMIC DNA]</scope>
    <source>
        <strain evidence="12 13">DBV 063 E5</strain>
    </source>
</reference>
<comment type="similarity">
    <text evidence="2 11">Belongs to the CDP-alcohol phosphatidyltransferase class-I family.</text>
</comment>
<evidence type="ECO:0000256" key="11">
    <source>
        <dbReference type="RuleBase" id="RU003750"/>
    </source>
</evidence>
<sequence length="204" mass="21805">MNVATAITLSRAAASPWIAHCVLSGEWRWAVWAFAAASASDWLDGWWARRARQETAVGAALDPVADKVLVNTTACSLSYVGWMPPELAGLFLARDVLLVAGTGCAGWRAWRGQRAGRGQGLAAVSFSQLHVRPSALGKWNTFGQYGVVWYTMVSAALGGDAADPLLPPLHWLVGCTTALSGALYVRDALRSKSLLAALVVKRKE</sequence>
<keyword evidence="7" id="KW-0443">Lipid metabolism</keyword>
<proteinExistence type="inferred from homology"/>
<keyword evidence="3" id="KW-0444">Lipid biosynthesis</keyword>
<dbReference type="Pfam" id="PF01066">
    <property type="entry name" value="CDP-OH_P_transf"/>
    <property type="match status" value="1"/>
</dbReference>
<comment type="caution">
    <text evidence="12">The sequence shown here is derived from an EMBL/GenBank/DDBJ whole genome shotgun (WGS) entry which is preliminary data.</text>
</comment>
<keyword evidence="8" id="KW-0472">Membrane</keyword>
<dbReference type="GO" id="GO:0005739">
    <property type="term" value="C:mitochondrion"/>
    <property type="evidence" value="ECO:0007669"/>
    <property type="project" value="TreeGrafter"/>
</dbReference>
<evidence type="ECO:0000256" key="10">
    <source>
        <dbReference type="ARBA" id="ARBA00023264"/>
    </source>
</evidence>
<dbReference type="GO" id="GO:0008444">
    <property type="term" value="F:CDP-diacylglycerol-glycerol-3-phosphate 3-phosphatidyltransferase activity"/>
    <property type="evidence" value="ECO:0007669"/>
    <property type="project" value="InterPro"/>
</dbReference>
<dbReference type="Gene3D" id="1.20.120.1760">
    <property type="match status" value="1"/>
</dbReference>
<evidence type="ECO:0000256" key="1">
    <source>
        <dbReference type="ARBA" id="ARBA00004141"/>
    </source>
</evidence>
<protein>
    <recommendedName>
        <fullName evidence="14">CDP-diacylglycerol--glycerol-3-phosphate 3-phosphatidyltransferase</fullName>
    </recommendedName>
</protein>
<dbReference type="GO" id="GO:0043337">
    <property type="term" value="F:cardiolipin synthase (CMP-forming)"/>
    <property type="evidence" value="ECO:0007669"/>
    <property type="project" value="TreeGrafter"/>
</dbReference>
<dbReference type="PIRSF" id="PIRSF000847">
    <property type="entry name" value="Phos_ph_gly_syn"/>
    <property type="match status" value="1"/>
</dbReference>
<dbReference type="EMBL" id="JANCYW010000016">
    <property type="protein sequence ID" value="KAK4538195.1"/>
    <property type="molecule type" value="Genomic_DNA"/>
</dbReference>
<evidence type="ECO:0000256" key="3">
    <source>
        <dbReference type="ARBA" id="ARBA00022516"/>
    </source>
</evidence>
<evidence type="ECO:0000313" key="12">
    <source>
        <dbReference type="EMBL" id="KAK4538195.1"/>
    </source>
</evidence>
<evidence type="ECO:0000256" key="7">
    <source>
        <dbReference type="ARBA" id="ARBA00023098"/>
    </source>
</evidence>
<evidence type="ECO:0000256" key="8">
    <source>
        <dbReference type="ARBA" id="ARBA00023136"/>
    </source>
</evidence>
<evidence type="ECO:0000256" key="5">
    <source>
        <dbReference type="ARBA" id="ARBA00022692"/>
    </source>
</evidence>
<dbReference type="GO" id="GO:0016020">
    <property type="term" value="C:membrane"/>
    <property type="evidence" value="ECO:0007669"/>
    <property type="project" value="UniProtKB-SubCell"/>
</dbReference>
<dbReference type="Proteomes" id="UP001301350">
    <property type="component" value="Unassembled WGS sequence"/>
</dbReference>
<gene>
    <name evidence="12" type="ORF">CDCA_CDCA16G4220</name>
</gene>
<keyword evidence="13" id="KW-1185">Reference proteome</keyword>
<dbReference type="AlphaFoldDB" id="A0AAV9J1J7"/>
<comment type="subcellular location">
    <subcellularLocation>
        <location evidence="1">Membrane</location>
        <topology evidence="1">Multi-pass membrane protein</topology>
    </subcellularLocation>
</comment>
<name>A0AAV9J1J7_CYACA</name>
<evidence type="ECO:0008006" key="14">
    <source>
        <dbReference type="Google" id="ProtNLM"/>
    </source>
</evidence>
<dbReference type="PANTHER" id="PTHR14269">
    <property type="entry name" value="CDP-DIACYLGLYCEROL--GLYCEROL-3-PHOSPHATE 3-PHOSPHATIDYLTRANSFERASE-RELATED"/>
    <property type="match status" value="1"/>
</dbReference>
<dbReference type="InterPro" id="IPR000462">
    <property type="entry name" value="CDP-OH_P_trans"/>
</dbReference>
<dbReference type="InterPro" id="IPR048254">
    <property type="entry name" value="CDP_ALCOHOL_P_TRANSF_CS"/>
</dbReference>
<evidence type="ECO:0000313" key="13">
    <source>
        <dbReference type="Proteomes" id="UP001301350"/>
    </source>
</evidence>
<keyword evidence="4 11" id="KW-0808">Transferase</keyword>
<dbReference type="InterPro" id="IPR004570">
    <property type="entry name" value="Phosphatidylglycerol_P_synth"/>
</dbReference>
<dbReference type="PROSITE" id="PS00379">
    <property type="entry name" value="CDP_ALCOHOL_P_TRANSF"/>
    <property type="match status" value="1"/>
</dbReference>
<keyword evidence="9" id="KW-0594">Phospholipid biosynthesis</keyword>
<dbReference type="InterPro" id="IPR043130">
    <property type="entry name" value="CDP-OH_PTrfase_TM_dom"/>
</dbReference>
<evidence type="ECO:0000256" key="6">
    <source>
        <dbReference type="ARBA" id="ARBA00022989"/>
    </source>
</evidence>
<dbReference type="InterPro" id="IPR050324">
    <property type="entry name" value="CDP-alcohol_PTase-I"/>
</dbReference>
<keyword evidence="5" id="KW-0812">Transmembrane</keyword>
<keyword evidence="10" id="KW-1208">Phospholipid metabolism</keyword>
<organism evidence="12 13">
    <name type="scientific">Cyanidium caldarium</name>
    <name type="common">Red alga</name>
    <dbReference type="NCBI Taxonomy" id="2771"/>
    <lineage>
        <taxon>Eukaryota</taxon>
        <taxon>Rhodophyta</taxon>
        <taxon>Bangiophyceae</taxon>
        <taxon>Cyanidiales</taxon>
        <taxon>Cyanidiaceae</taxon>
        <taxon>Cyanidium</taxon>
    </lineage>
</organism>
<keyword evidence="6" id="KW-1133">Transmembrane helix</keyword>
<evidence type="ECO:0000256" key="9">
    <source>
        <dbReference type="ARBA" id="ARBA00023209"/>
    </source>
</evidence>
<dbReference type="PANTHER" id="PTHR14269:SF60">
    <property type="entry name" value="CARDIOLIPIN SYNTHASE (CMP-FORMING)"/>
    <property type="match status" value="1"/>
</dbReference>
<evidence type="ECO:0000256" key="2">
    <source>
        <dbReference type="ARBA" id="ARBA00010441"/>
    </source>
</evidence>
<accession>A0AAV9J1J7</accession>
<evidence type="ECO:0000256" key="4">
    <source>
        <dbReference type="ARBA" id="ARBA00022679"/>
    </source>
</evidence>
<dbReference type="GO" id="GO:0032049">
    <property type="term" value="P:cardiolipin biosynthetic process"/>
    <property type="evidence" value="ECO:0007669"/>
    <property type="project" value="TreeGrafter"/>
</dbReference>